<dbReference type="SUPFAM" id="SSF103473">
    <property type="entry name" value="MFS general substrate transporter"/>
    <property type="match status" value="1"/>
</dbReference>
<comment type="subcellular location">
    <subcellularLocation>
        <location evidence="1">Cell membrane</location>
        <topology evidence="1">Multi-pass membrane protein</topology>
    </subcellularLocation>
</comment>
<dbReference type="Gene3D" id="1.20.1720.10">
    <property type="entry name" value="Multidrug resistance protein D"/>
    <property type="match status" value="1"/>
</dbReference>
<dbReference type="AlphaFoldDB" id="A0AA97M5W3"/>
<comment type="similarity">
    <text evidence="2">Belongs to the major facilitator superfamily. TCR/Tet family.</text>
</comment>
<dbReference type="EMBL" id="CP063196">
    <property type="protein sequence ID" value="UOE21929.1"/>
    <property type="molecule type" value="Genomic_DNA"/>
</dbReference>
<evidence type="ECO:0000313" key="10">
    <source>
        <dbReference type="EMBL" id="UOE21929.1"/>
    </source>
</evidence>
<keyword evidence="5 8" id="KW-0812">Transmembrane</keyword>
<dbReference type="PROSITE" id="PS50850">
    <property type="entry name" value="MFS"/>
    <property type="match status" value="1"/>
</dbReference>
<proteinExistence type="inferred from homology"/>
<keyword evidence="7 8" id="KW-0472">Membrane</keyword>
<reference evidence="10" key="1">
    <citation type="submission" date="2020-10" db="EMBL/GenBank/DDBJ databases">
        <title>De novo genome project of the cellulose decomposer Thermobifida halotolerans type strain.</title>
        <authorList>
            <person name="Nagy I."/>
            <person name="Horvath B."/>
            <person name="Kukolya J."/>
            <person name="Nagy I."/>
            <person name="Orsini M."/>
        </authorList>
    </citation>
    <scope>NUCLEOTIDE SEQUENCE</scope>
    <source>
        <strain evidence="10">DSM 44931</strain>
    </source>
</reference>
<evidence type="ECO:0000256" key="5">
    <source>
        <dbReference type="ARBA" id="ARBA00022692"/>
    </source>
</evidence>
<keyword evidence="6 8" id="KW-1133">Transmembrane helix</keyword>
<dbReference type="Gene3D" id="1.20.1250.20">
    <property type="entry name" value="MFS general substrate transporter like domains"/>
    <property type="match status" value="1"/>
</dbReference>
<dbReference type="CDD" id="cd17502">
    <property type="entry name" value="MFS_Azr1_MDR_like"/>
    <property type="match status" value="1"/>
</dbReference>
<dbReference type="Pfam" id="PF07690">
    <property type="entry name" value="MFS_1"/>
    <property type="match status" value="1"/>
</dbReference>
<dbReference type="KEGG" id="thao:NI17_007820"/>
<dbReference type="InterPro" id="IPR020846">
    <property type="entry name" value="MFS_dom"/>
</dbReference>
<dbReference type="PANTHER" id="PTHR23501:SF197">
    <property type="entry name" value="COMD"/>
    <property type="match status" value="1"/>
</dbReference>
<feature type="transmembrane region" description="Helical" evidence="8">
    <location>
        <begin position="178"/>
        <end position="197"/>
    </location>
</feature>
<feature type="transmembrane region" description="Helical" evidence="8">
    <location>
        <begin position="209"/>
        <end position="227"/>
    </location>
</feature>
<feature type="transmembrane region" description="Helical" evidence="8">
    <location>
        <begin position="283"/>
        <end position="305"/>
    </location>
</feature>
<feature type="transmembrane region" description="Helical" evidence="8">
    <location>
        <begin position="116"/>
        <end position="134"/>
    </location>
</feature>
<dbReference type="InterPro" id="IPR036259">
    <property type="entry name" value="MFS_trans_sf"/>
</dbReference>
<evidence type="ECO:0000256" key="3">
    <source>
        <dbReference type="ARBA" id="ARBA00022448"/>
    </source>
</evidence>
<dbReference type="FunFam" id="1.20.1720.10:FF:000004">
    <property type="entry name" value="EmrB/QacA family drug resistance transporter"/>
    <property type="match status" value="1"/>
</dbReference>
<evidence type="ECO:0000256" key="8">
    <source>
        <dbReference type="SAM" id="Phobius"/>
    </source>
</evidence>
<keyword evidence="4" id="KW-1003">Cell membrane</keyword>
<dbReference type="NCBIfam" id="TIGR00711">
    <property type="entry name" value="efflux_EmrB"/>
    <property type="match status" value="1"/>
</dbReference>
<organism evidence="10 11">
    <name type="scientific">Thermobifida halotolerans</name>
    <dbReference type="NCBI Taxonomy" id="483545"/>
    <lineage>
        <taxon>Bacteria</taxon>
        <taxon>Bacillati</taxon>
        <taxon>Actinomycetota</taxon>
        <taxon>Actinomycetes</taxon>
        <taxon>Streptosporangiales</taxon>
        <taxon>Nocardiopsidaceae</taxon>
        <taxon>Thermobifida</taxon>
    </lineage>
</organism>
<dbReference type="InterPro" id="IPR004638">
    <property type="entry name" value="EmrB-like"/>
</dbReference>
<feature type="transmembrane region" description="Helical" evidence="8">
    <location>
        <begin position="146"/>
        <end position="166"/>
    </location>
</feature>
<evidence type="ECO:0000256" key="1">
    <source>
        <dbReference type="ARBA" id="ARBA00004651"/>
    </source>
</evidence>
<evidence type="ECO:0000256" key="7">
    <source>
        <dbReference type="ARBA" id="ARBA00023136"/>
    </source>
</evidence>
<evidence type="ECO:0000256" key="6">
    <source>
        <dbReference type="ARBA" id="ARBA00022989"/>
    </source>
</evidence>
<dbReference type="GO" id="GO:0022857">
    <property type="term" value="F:transmembrane transporter activity"/>
    <property type="evidence" value="ECO:0007669"/>
    <property type="project" value="InterPro"/>
</dbReference>
<protein>
    <submittedName>
        <fullName evidence="10">MFS transporter</fullName>
    </submittedName>
</protein>
<feature type="transmembrane region" description="Helical" evidence="8">
    <location>
        <begin position="81"/>
        <end position="104"/>
    </location>
</feature>
<dbReference type="GO" id="GO:0005886">
    <property type="term" value="C:plasma membrane"/>
    <property type="evidence" value="ECO:0007669"/>
    <property type="project" value="UniProtKB-SubCell"/>
</dbReference>
<accession>A0AA97M5W3</accession>
<dbReference type="InterPro" id="IPR011701">
    <property type="entry name" value="MFS"/>
</dbReference>
<evidence type="ECO:0000259" key="9">
    <source>
        <dbReference type="PROSITE" id="PS50850"/>
    </source>
</evidence>
<feature type="transmembrane region" description="Helical" evidence="8">
    <location>
        <begin position="28"/>
        <end position="46"/>
    </location>
</feature>
<sequence length="480" mass="50155">MFLSSLDQTVFGTALPTIVGELGGVSRMLWVTTAYILAATVTMPVYGKLGDLIGRRNLFLGALVLFLAGSVIGGLSQDMRWLIVGRGVQGLGGGGLMILSQAIIADIVPARQRGRYMGVIGGVFALSSVLGPILGGWFTQGIGWRWAFWINIPLGLLALLTAAVFLRPPQHAVRRPRIDVAGITTMSVAVTSIVLFSSLLGDHAWNSPALLSLAAVAVAAATVFILVERRAAEPVIPPHLFADRNFNLATLAGLCTALAMFGAVAYLPTYLQMVSGLSATRAGFLMLSMIGGVMVTSVVTGGLASRTGRYKWMPIASSLVVTGGLVLLSTMTVDTPLAAVCCYMAIVGAGIGLGMQILVLIVQNSFPNSEVGTATAANNFFREIGASLGSAAVGALFTHRLTTLLGERASVAPGGGHGGIDQDSLTPSAVNAMPEPVRDAIITAYNEALTPVFLYITPLLLVSTVILFFVKEKPLATTVR</sequence>
<feature type="transmembrane region" description="Helical" evidence="8">
    <location>
        <begin position="58"/>
        <end position="75"/>
    </location>
</feature>
<feature type="transmembrane region" description="Helical" evidence="8">
    <location>
        <begin position="337"/>
        <end position="362"/>
    </location>
</feature>
<name>A0AA97M5W3_9ACTN</name>
<evidence type="ECO:0000313" key="11">
    <source>
        <dbReference type="Proteomes" id="UP000265719"/>
    </source>
</evidence>
<feature type="domain" description="Major facilitator superfamily (MFS) profile" evidence="9">
    <location>
        <begin position="1"/>
        <end position="475"/>
    </location>
</feature>
<keyword evidence="11" id="KW-1185">Reference proteome</keyword>
<keyword evidence="3" id="KW-0813">Transport</keyword>
<dbReference type="PANTHER" id="PTHR23501">
    <property type="entry name" value="MAJOR FACILITATOR SUPERFAMILY"/>
    <property type="match status" value="1"/>
</dbReference>
<feature type="transmembrane region" description="Helical" evidence="8">
    <location>
        <begin position="452"/>
        <end position="470"/>
    </location>
</feature>
<evidence type="ECO:0000256" key="4">
    <source>
        <dbReference type="ARBA" id="ARBA00022475"/>
    </source>
</evidence>
<evidence type="ECO:0000256" key="2">
    <source>
        <dbReference type="ARBA" id="ARBA00007520"/>
    </source>
</evidence>
<gene>
    <name evidence="10" type="ORF">NI17_007820</name>
</gene>
<feature type="transmembrane region" description="Helical" evidence="8">
    <location>
        <begin position="248"/>
        <end position="271"/>
    </location>
</feature>
<dbReference type="Proteomes" id="UP000265719">
    <property type="component" value="Chromosome"/>
</dbReference>
<dbReference type="PRINTS" id="PR01036">
    <property type="entry name" value="TCRTETB"/>
</dbReference>